<proteinExistence type="predicted"/>
<dbReference type="EMBL" id="ML143395">
    <property type="protein sequence ID" value="TBU32381.1"/>
    <property type="molecule type" value="Genomic_DNA"/>
</dbReference>
<dbReference type="PANTHER" id="PTHR43272">
    <property type="entry name" value="LONG-CHAIN-FATTY-ACID--COA LIGASE"/>
    <property type="match status" value="1"/>
</dbReference>
<sequence length="694" mass="76152">MAAASKFAYLPVPLPADANYKKQCVEVPGTKRPGQTAHYRSSLHPFVTLKTPNVFTNLLEIFDEGYRRSKGGPFLGHRPVISTEPLKYANYHVWQTWPEVDARRRALGSALHKLFQEGTLGGGDLPTVGIWSKNCPNWQVVDLSLQAYGKVGVSLYDTLGKDSVGAFSINHAELTVIFATPAHIPALLKLAPKCPTLKLVVAMDDLTAQTKSVLSAWGETVGVQIKEQSELEELGRANIIPVLPATSERIATICYTSGTTGQPKGVVLTHGSLAQAAQGYMYQFQLDNETTLMSFLPLAHIYQRVMELVAIGMGAQIGYTTGDPLQLLEDLAILKPHMFPSVPRVINRIYQSAVATGTSPGIKGALFRRAVATKLYNLRNHGQFHHALYDRLVFRKLAGVLGGRLRIFTSGSAPISANVMDFMKIGILSEVIEGTYGMTENCGSFVRTWSYDPTSSGTVGSPLPNCELKLVDVPSMGYSAEDKPYPRGEICMRGEQRFSYYYKDPKKTAETIDEEGWLHTGDVGALDDSLRLKIIDRVKNIMKLAQGEYVALENIESIYGGSPFVAQLYVHGDGLQSYLIGVAVPDPVQFAGLISRVRGKPVAPEDIGTLSEATKDPQIVAAFLAELQKQAQKHQLKGFEQLKRIHLTLQAFTTENGCLTPTLKIRRKETYEFFKGPLDALYALGEPSRGSTKL</sequence>
<dbReference type="PROSITE" id="PS00455">
    <property type="entry name" value="AMP_BINDING"/>
    <property type="match status" value="1"/>
</dbReference>
<dbReference type="SUPFAM" id="SSF56801">
    <property type="entry name" value="Acetyl-CoA synthetase-like"/>
    <property type="match status" value="1"/>
</dbReference>
<dbReference type="GO" id="GO:0005524">
    <property type="term" value="F:ATP binding"/>
    <property type="evidence" value="ECO:0007669"/>
    <property type="project" value="UniProtKB-KW"/>
</dbReference>
<evidence type="ECO:0000256" key="1">
    <source>
        <dbReference type="ARBA" id="ARBA00022741"/>
    </source>
</evidence>
<protein>
    <submittedName>
        <fullName evidence="4">Acetyl-CoA synthetase-like protein</fullName>
    </submittedName>
</protein>
<dbReference type="Gene3D" id="3.40.50.12780">
    <property type="entry name" value="N-terminal domain of ligase-like"/>
    <property type="match status" value="1"/>
</dbReference>
<name>A0A4Q9N0G7_9APHY</name>
<evidence type="ECO:0000256" key="2">
    <source>
        <dbReference type="ARBA" id="ARBA00022840"/>
    </source>
</evidence>
<dbReference type="AlphaFoldDB" id="A0A4Q9N0G7"/>
<accession>A0A4Q9N0G7</accession>
<feature type="domain" description="AMP-dependent synthetase/ligase" evidence="3">
    <location>
        <begin position="91"/>
        <end position="502"/>
    </location>
</feature>
<dbReference type="GO" id="GO:0004467">
    <property type="term" value="F:long-chain fatty acid-CoA ligase activity"/>
    <property type="evidence" value="ECO:0007669"/>
    <property type="project" value="TreeGrafter"/>
</dbReference>
<keyword evidence="2" id="KW-0067">ATP-binding</keyword>
<dbReference type="InterPro" id="IPR000873">
    <property type="entry name" value="AMP-dep_synth/lig_dom"/>
</dbReference>
<dbReference type="PANTHER" id="PTHR43272:SF33">
    <property type="entry name" value="AMP-BINDING DOMAIN-CONTAINING PROTEIN-RELATED"/>
    <property type="match status" value="1"/>
</dbReference>
<dbReference type="Proteomes" id="UP000292957">
    <property type="component" value="Unassembled WGS sequence"/>
</dbReference>
<dbReference type="InterPro" id="IPR042099">
    <property type="entry name" value="ANL_N_sf"/>
</dbReference>
<dbReference type="Pfam" id="PF00501">
    <property type="entry name" value="AMP-binding"/>
    <property type="match status" value="1"/>
</dbReference>
<gene>
    <name evidence="4" type="ORF">BD311DRAFT_815270</name>
</gene>
<dbReference type="OrthoDB" id="1700726at2759"/>
<dbReference type="InterPro" id="IPR020845">
    <property type="entry name" value="AMP-binding_CS"/>
</dbReference>
<evidence type="ECO:0000313" key="4">
    <source>
        <dbReference type="EMBL" id="TBU32381.1"/>
    </source>
</evidence>
<dbReference type="GO" id="GO:0005783">
    <property type="term" value="C:endoplasmic reticulum"/>
    <property type="evidence" value="ECO:0007669"/>
    <property type="project" value="TreeGrafter"/>
</dbReference>
<reference evidence="4" key="1">
    <citation type="submission" date="2019-01" db="EMBL/GenBank/DDBJ databases">
        <title>Draft genome sequences of three monokaryotic isolates of the white-rot basidiomycete fungus Dichomitus squalens.</title>
        <authorList>
            <consortium name="DOE Joint Genome Institute"/>
            <person name="Lopez S.C."/>
            <person name="Andreopoulos B."/>
            <person name="Pangilinan J."/>
            <person name="Lipzen A."/>
            <person name="Riley R."/>
            <person name="Ahrendt S."/>
            <person name="Ng V."/>
            <person name="Barry K."/>
            <person name="Daum C."/>
            <person name="Grigoriev I.V."/>
            <person name="Hilden K.S."/>
            <person name="Makela M.R."/>
            <person name="de Vries R.P."/>
        </authorList>
    </citation>
    <scope>NUCLEOTIDE SEQUENCE [LARGE SCALE GENOMIC DNA]</scope>
    <source>
        <strain evidence="4">OM18370.1</strain>
    </source>
</reference>
<organism evidence="4">
    <name type="scientific">Dichomitus squalens</name>
    <dbReference type="NCBI Taxonomy" id="114155"/>
    <lineage>
        <taxon>Eukaryota</taxon>
        <taxon>Fungi</taxon>
        <taxon>Dikarya</taxon>
        <taxon>Basidiomycota</taxon>
        <taxon>Agaricomycotina</taxon>
        <taxon>Agaricomycetes</taxon>
        <taxon>Polyporales</taxon>
        <taxon>Polyporaceae</taxon>
        <taxon>Dichomitus</taxon>
    </lineage>
</organism>
<dbReference type="GO" id="GO:0016020">
    <property type="term" value="C:membrane"/>
    <property type="evidence" value="ECO:0007669"/>
    <property type="project" value="TreeGrafter"/>
</dbReference>
<keyword evidence="1" id="KW-0547">Nucleotide-binding</keyword>
<evidence type="ECO:0000259" key="3">
    <source>
        <dbReference type="Pfam" id="PF00501"/>
    </source>
</evidence>